<evidence type="ECO:0000313" key="1">
    <source>
        <dbReference type="EMBL" id="KAH9839626.1"/>
    </source>
</evidence>
<dbReference type="Proteomes" id="UP001138500">
    <property type="component" value="Unassembled WGS sequence"/>
</dbReference>
<accession>A0A9W7SXN0</accession>
<evidence type="ECO:0000313" key="2">
    <source>
        <dbReference type="Proteomes" id="UP001138500"/>
    </source>
</evidence>
<comment type="caution">
    <text evidence="1">The sequence shown here is derived from an EMBL/GenBank/DDBJ whole genome shotgun (WGS) entry which is preliminary data.</text>
</comment>
<dbReference type="AlphaFoldDB" id="A0A9W7SXN0"/>
<protein>
    <submittedName>
        <fullName evidence="1">Uncharacterized protein</fullName>
    </submittedName>
</protein>
<reference evidence="1 2" key="1">
    <citation type="journal article" date="2018" name="IMA Fungus">
        <title>IMA Genome-F 10: Nine draft genome sequences of Claviceps purpurea s.lat., including C. arundinis, C. humidiphila, and C. cf. spartinae, pseudomolecules for the pitch canker pathogen Fusarium circinatum, draft genome of Davidsoniella eucalypti, Grosmannia galeiformis, Quambalaria eucalypti, and Teratosphaeria destructans.</title>
        <authorList>
            <person name="Wingfield B.D."/>
            <person name="Liu M."/>
            <person name="Nguyen H.D."/>
            <person name="Lane F.A."/>
            <person name="Morgan S.W."/>
            <person name="De Vos L."/>
            <person name="Wilken P.M."/>
            <person name="Duong T.A."/>
            <person name="Aylward J."/>
            <person name="Coetzee M.P."/>
            <person name="Dadej K."/>
            <person name="De Beer Z.W."/>
            <person name="Findlay W."/>
            <person name="Havenga M."/>
            <person name="Kolarik M."/>
            <person name="Menzies J.G."/>
            <person name="Naidoo K."/>
            <person name="Pochopski O."/>
            <person name="Shoukouhi P."/>
            <person name="Santana Q.C."/>
            <person name="Seifert K.A."/>
            <person name="Soal N."/>
            <person name="Steenkamp E.T."/>
            <person name="Tatham C.T."/>
            <person name="van der Nest M.A."/>
            <person name="Wingfield M.J."/>
        </authorList>
    </citation>
    <scope>NUCLEOTIDE SEQUENCE [LARGE SCALE GENOMIC DNA]</scope>
    <source>
        <strain evidence="1">CMW44962</strain>
    </source>
</reference>
<keyword evidence="2" id="KW-1185">Reference proteome</keyword>
<feature type="non-terminal residue" evidence="1">
    <location>
        <position position="1"/>
    </location>
</feature>
<reference evidence="1 2" key="2">
    <citation type="journal article" date="2021" name="Curr. Genet.">
        <title>Genetic response to nitrogen starvation in the aggressive Eucalyptus foliar pathogen Teratosphaeria destructans.</title>
        <authorList>
            <person name="Havenga M."/>
            <person name="Wingfield B.D."/>
            <person name="Wingfield M.J."/>
            <person name="Dreyer L.L."/>
            <person name="Roets F."/>
            <person name="Aylward J."/>
        </authorList>
    </citation>
    <scope>NUCLEOTIDE SEQUENCE [LARGE SCALE GENOMIC DNA]</scope>
    <source>
        <strain evidence="1">CMW44962</strain>
    </source>
</reference>
<name>A0A9W7SXN0_9PEZI</name>
<organism evidence="1 2">
    <name type="scientific">Teratosphaeria destructans</name>
    <dbReference type="NCBI Taxonomy" id="418781"/>
    <lineage>
        <taxon>Eukaryota</taxon>
        <taxon>Fungi</taxon>
        <taxon>Dikarya</taxon>
        <taxon>Ascomycota</taxon>
        <taxon>Pezizomycotina</taxon>
        <taxon>Dothideomycetes</taxon>
        <taxon>Dothideomycetidae</taxon>
        <taxon>Mycosphaerellales</taxon>
        <taxon>Teratosphaeriaceae</taxon>
        <taxon>Teratosphaeria</taxon>
    </lineage>
</organism>
<sequence length="172" mass="17314">ETTVVLSPAARTTSEAEAEIWVHVLESKVKTVSVVLLGPSVPGDGGGGGGGGGGDAYVSVVSVPAGGLLPGRRKVVVSSAEARMTREGSEEICVQRWALRVKTVRMVVTGEDCVPGSVVGCSRLDWGSCWLAGAGDVGAFGEGLVWGGGARRGSAGTAVLVVRAPSLEAVVE</sequence>
<gene>
    <name evidence="1" type="ORF">Tdes44962_MAKER08023</name>
</gene>
<dbReference type="EMBL" id="RIBY02000613">
    <property type="protein sequence ID" value="KAH9839626.1"/>
    <property type="molecule type" value="Genomic_DNA"/>
</dbReference>
<proteinExistence type="predicted"/>